<proteinExistence type="predicted"/>
<sequence length="464" mass="55219">MDWISFLEKRYQQNLHILIYMKENKFTLHELAKHFHWHQKTLKKKLMAIDYAYPQVTLCQNNKIFYWQYQNGASIHQIFADTFSKSALFSMLSQAAWGISEHSEFTHHQYNQLNHTLFSFGFFIQENERLLLGNEGAIRKFLFEFARDFPHLCPKDIQATLSQSTTNSFELSERLMTKIIFFRQAFDSPSLPKLCWVLAKKAPHFSLFQADHSSLRLEECLYLYFFLHSDESINFPNPIFPYTLEDIYPVFPEMKQWFLLIQHVFPEFSDLHKQSFLIIALLQRLICRALYTNTFLTDYEKEKIYQKLLNHPKMLHRLEKISERQPHFFTKNTEDKKSQVIYNYQMIATILSSQEIEMPIHICLLLKQSENNLKSLQQAIQHHFSLFHAVRVSIHLGNKVPSYADICVTDYFILENSSKKKLTTIFSSSLFFEELILELTSVILQLEKNRQRKNKKILNHTDKL</sequence>
<accession>R3W330</accession>
<dbReference type="Proteomes" id="UP000013785">
    <property type="component" value="Unassembled WGS sequence"/>
</dbReference>
<dbReference type="PATRIC" id="fig|1158610.3.peg.2396"/>
<protein>
    <recommendedName>
        <fullName evidence="3">Mga helix-turn-helix domain-containing protein</fullName>
    </recommendedName>
</protein>
<dbReference type="AlphaFoldDB" id="R3W330"/>
<comment type="caution">
    <text evidence="1">The sequence shown here is derived from an EMBL/GenBank/DDBJ whole genome shotgun (WGS) entry which is preliminary data.</text>
</comment>
<dbReference type="HOGENOM" id="CLU_588936_0_0_9"/>
<keyword evidence="2" id="KW-1185">Reference proteome</keyword>
<gene>
    <name evidence="1" type="ORF">UC3_02420</name>
</gene>
<dbReference type="STRING" id="154621.RV11_GL003435"/>
<evidence type="ECO:0000313" key="2">
    <source>
        <dbReference type="Proteomes" id="UP000013785"/>
    </source>
</evidence>
<dbReference type="EMBL" id="AJAT01000017">
    <property type="protein sequence ID" value="EOL42072.1"/>
    <property type="molecule type" value="Genomic_DNA"/>
</dbReference>
<reference evidence="1 2" key="1">
    <citation type="submission" date="2013-02" db="EMBL/GenBank/DDBJ databases">
        <title>The Genome Sequence of Enterococcus phoeniculicola BAA-412.</title>
        <authorList>
            <consortium name="The Broad Institute Genome Sequencing Platform"/>
            <consortium name="The Broad Institute Genome Sequencing Center for Infectious Disease"/>
            <person name="Earl A.M."/>
            <person name="Gilmore M.S."/>
            <person name="Lebreton F."/>
            <person name="Walker B."/>
            <person name="Young S.K."/>
            <person name="Zeng Q."/>
            <person name="Gargeya S."/>
            <person name="Fitzgerald M."/>
            <person name="Haas B."/>
            <person name="Abouelleil A."/>
            <person name="Alvarado L."/>
            <person name="Arachchi H.M."/>
            <person name="Berlin A.M."/>
            <person name="Chapman S.B."/>
            <person name="Dewar J."/>
            <person name="Goldberg J."/>
            <person name="Griggs A."/>
            <person name="Gujja S."/>
            <person name="Hansen M."/>
            <person name="Howarth C."/>
            <person name="Imamovic A."/>
            <person name="Larimer J."/>
            <person name="McCowan C."/>
            <person name="Murphy C."/>
            <person name="Neiman D."/>
            <person name="Pearson M."/>
            <person name="Priest M."/>
            <person name="Roberts A."/>
            <person name="Saif S."/>
            <person name="Shea T."/>
            <person name="Sisk P."/>
            <person name="Sykes S."/>
            <person name="Wortman J."/>
            <person name="Nusbaum C."/>
            <person name="Birren B."/>
        </authorList>
    </citation>
    <scope>NUCLEOTIDE SEQUENCE [LARGE SCALE GENOMIC DNA]</scope>
    <source>
        <strain evidence="1 2">ATCC BAA-412</strain>
    </source>
</reference>
<organism evidence="1 2">
    <name type="scientific">Enterococcus phoeniculicola ATCC BAA-412</name>
    <dbReference type="NCBI Taxonomy" id="1158610"/>
    <lineage>
        <taxon>Bacteria</taxon>
        <taxon>Bacillati</taxon>
        <taxon>Bacillota</taxon>
        <taxon>Bacilli</taxon>
        <taxon>Lactobacillales</taxon>
        <taxon>Enterococcaceae</taxon>
        <taxon>Enterococcus</taxon>
    </lineage>
</organism>
<dbReference type="OrthoDB" id="2192187at2"/>
<evidence type="ECO:0008006" key="3">
    <source>
        <dbReference type="Google" id="ProtNLM"/>
    </source>
</evidence>
<evidence type="ECO:0000313" key="1">
    <source>
        <dbReference type="EMBL" id="EOL42072.1"/>
    </source>
</evidence>
<name>R3W330_9ENTE</name>
<dbReference type="RefSeq" id="WP_010769064.1">
    <property type="nucleotide sequence ID" value="NZ_ASWE01000001.1"/>
</dbReference>